<dbReference type="InterPro" id="IPR002060">
    <property type="entry name" value="Squ/phyt_synthse"/>
</dbReference>
<dbReference type="OrthoDB" id="9814909at2"/>
<keyword evidence="2" id="KW-1185">Reference proteome</keyword>
<evidence type="ECO:0000313" key="1">
    <source>
        <dbReference type="EMBL" id="SMO97202.1"/>
    </source>
</evidence>
<reference evidence="1 2" key="1">
    <citation type="submission" date="2017-05" db="EMBL/GenBank/DDBJ databases">
        <authorList>
            <person name="Varghese N."/>
            <person name="Submissions S."/>
        </authorList>
    </citation>
    <scope>NUCLEOTIDE SEQUENCE [LARGE SCALE GENOMIC DNA]</scope>
    <source>
        <strain evidence="1 2">DSM 29506</strain>
    </source>
</reference>
<dbReference type="Gene3D" id="1.10.600.10">
    <property type="entry name" value="Farnesyl Diphosphate Synthase"/>
    <property type="match status" value="1"/>
</dbReference>
<organism evidence="1 2">
    <name type="scientific">Thalassovita litoralis</name>
    <dbReference type="NCBI Taxonomy" id="1010611"/>
    <lineage>
        <taxon>Bacteria</taxon>
        <taxon>Pseudomonadati</taxon>
        <taxon>Pseudomonadota</taxon>
        <taxon>Alphaproteobacteria</taxon>
        <taxon>Rhodobacterales</taxon>
        <taxon>Roseobacteraceae</taxon>
        <taxon>Thalassovita</taxon>
    </lineage>
</organism>
<dbReference type="RefSeq" id="WP_142494669.1">
    <property type="nucleotide sequence ID" value="NZ_FXTO01000035.1"/>
</dbReference>
<protein>
    <submittedName>
        <fullName evidence="1">Squalene/phytoene synthase</fullName>
    </submittedName>
</protein>
<dbReference type="EMBL" id="FXTO01000035">
    <property type="protein sequence ID" value="SMO97202.1"/>
    <property type="molecule type" value="Genomic_DNA"/>
</dbReference>
<accession>A0A521FLY5</accession>
<dbReference type="SUPFAM" id="SSF48576">
    <property type="entry name" value="Terpenoid synthases"/>
    <property type="match status" value="1"/>
</dbReference>
<dbReference type="Pfam" id="PF00494">
    <property type="entry name" value="SQS_PSY"/>
    <property type="match status" value="1"/>
</dbReference>
<dbReference type="InterPro" id="IPR008949">
    <property type="entry name" value="Isoprenoid_synthase_dom_sf"/>
</dbReference>
<sequence>MSFDDPDLIACAELVQRADPDRFRVAMAAPVAARAVLFPIYAANVEVSRAPWVTQEHLIAEMRLQWWKDAFEEIASTGPVRRHQVVTPLARVLDAEGAALLTGLAEARSWDIYRDPFEDKAHFDRYLRQTSGHLMLAAARALGPVDADVVLELGYAAGLANYLMAVPALEKAKRVPLLDGRPQAVADLAKDGLVRLQRARRQRGKVSVVARPALLAAWKAGGILARAAAEPQRVAAGALAGSEFADNTRLMWRAFSGRW</sequence>
<dbReference type="AlphaFoldDB" id="A0A521FLY5"/>
<name>A0A521FLY5_9RHOB</name>
<dbReference type="Proteomes" id="UP000316030">
    <property type="component" value="Unassembled WGS sequence"/>
</dbReference>
<proteinExistence type="predicted"/>
<gene>
    <name evidence="1" type="ORF">SAMN06265173_13529</name>
</gene>
<evidence type="ECO:0000313" key="2">
    <source>
        <dbReference type="Proteomes" id="UP000316030"/>
    </source>
</evidence>